<name>A0A7K3WA72_9ACTN</name>
<feature type="compositionally biased region" description="Low complexity" evidence="1">
    <location>
        <begin position="222"/>
        <end position="242"/>
    </location>
</feature>
<evidence type="ECO:0000313" key="2">
    <source>
        <dbReference type="EMBL" id="NEL53355.1"/>
    </source>
</evidence>
<dbReference type="Proteomes" id="UP000470470">
    <property type="component" value="Unassembled WGS sequence"/>
</dbReference>
<protein>
    <recommendedName>
        <fullName evidence="4">DUF3558 domain-containing protein</fullName>
    </recommendedName>
</protein>
<dbReference type="AlphaFoldDB" id="A0A7K3WA72"/>
<dbReference type="EMBL" id="JAAGWK010000009">
    <property type="protein sequence ID" value="NEL53355.1"/>
    <property type="molecule type" value="Genomic_DNA"/>
</dbReference>
<keyword evidence="3" id="KW-1185">Reference proteome</keyword>
<sequence length="242" mass="23190">MTVRRPPALVGGALSSVGLMGVLGLAGCTAGGGTTAAAPSTTTPSSSAAAPTSAAPPYALPDSCNARLTVAQIEDGFGSSLAGGTSYVVGEPEPGIGRTGRVTCAFGTTPATDTAPAGPPLLELSVFTYTDAAAAADRVRATVEAQAVQGVRSDAVPLAGCAGAPGEPTGRATVLSSASDVTALCTVQSRTYALTFSAAVFGPDGTSPVAVRLLGTVVANDAPQPAATPGGAGPTGTVTTTG</sequence>
<feature type="region of interest" description="Disordered" evidence="1">
    <location>
        <begin position="33"/>
        <end position="55"/>
    </location>
</feature>
<dbReference type="RefSeq" id="WP_152730637.1">
    <property type="nucleotide sequence ID" value="NZ_JAABOZ010000002.1"/>
</dbReference>
<organism evidence="2 3">
    <name type="scientific">Goekera deserti</name>
    <dbReference type="NCBI Taxonomy" id="2497753"/>
    <lineage>
        <taxon>Bacteria</taxon>
        <taxon>Bacillati</taxon>
        <taxon>Actinomycetota</taxon>
        <taxon>Actinomycetes</taxon>
        <taxon>Geodermatophilales</taxon>
        <taxon>Geodermatophilaceae</taxon>
        <taxon>Goekera</taxon>
    </lineage>
</organism>
<comment type="caution">
    <text evidence="2">The sequence shown here is derived from an EMBL/GenBank/DDBJ whole genome shotgun (WGS) entry which is preliminary data.</text>
</comment>
<dbReference type="PROSITE" id="PS51257">
    <property type="entry name" value="PROKAR_LIPOPROTEIN"/>
    <property type="match status" value="1"/>
</dbReference>
<accession>A0A7K3WA72</accession>
<proteinExistence type="predicted"/>
<evidence type="ECO:0000313" key="3">
    <source>
        <dbReference type="Proteomes" id="UP000470470"/>
    </source>
</evidence>
<reference evidence="2 3" key="1">
    <citation type="submission" date="2020-02" db="EMBL/GenBank/DDBJ databases">
        <title>The whole genome sequence of CPCC 205119.</title>
        <authorList>
            <person name="Jiang Z."/>
        </authorList>
    </citation>
    <scope>NUCLEOTIDE SEQUENCE [LARGE SCALE GENOMIC DNA]</scope>
    <source>
        <strain evidence="2 3">CPCC 205119</strain>
    </source>
</reference>
<evidence type="ECO:0008006" key="4">
    <source>
        <dbReference type="Google" id="ProtNLM"/>
    </source>
</evidence>
<evidence type="ECO:0000256" key="1">
    <source>
        <dbReference type="SAM" id="MobiDB-lite"/>
    </source>
</evidence>
<gene>
    <name evidence="2" type="ORF">G1H19_04935</name>
</gene>
<feature type="region of interest" description="Disordered" evidence="1">
    <location>
        <begin position="221"/>
        <end position="242"/>
    </location>
</feature>
<feature type="compositionally biased region" description="Low complexity" evidence="1">
    <location>
        <begin position="35"/>
        <end position="55"/>
    </location>
</feature>